<protein>
    <submittedName>
        <fullName evidence="1">Uncharacterized protein</fullName>
    </submittedName>
</protein>
<organism evidence="1 2">
    <name type="scientific">Gossypium mustelinum</name>
    <name type="common">Cotton</name>
    <name type="synonym">Gossypium caicoense</name>
    <dbReference type="NCBI Taxonomy" id="34275"/>
    <lineage>
        <taxon>Eukaryota</taxon>
        <taxon>Viridiplantae</taxon>
        <taxon>Streptophyta</taxon>
        <taxon>Embryophyta</taxon>
        <taxon>Tracheophyta</taxon>
        <taxon>Spermatophyta</taxon>
        <taxon>Magnoliopsida</taxon>
        <taxon>eudicotyledons</taxon>
        <taxon>Gunneridae</taxon>
        <taxon>Pentapetalae</taxon>
        <taxon>rosids</taxon>
        <taxon>malvids</taxon>
        <taxon>Malvales</taxon>
        <taxon>Malvaceae</taxon>
        <taxon>Malvoideae</taxon>
        <taxon>Gossypium</taxon>
    </lineage>
</organism>
<accession>A0A5D2YK00</accession>
<dbReference type="Proteomes" id="UP000323597">
    <property type="component" value="Chromosome A07"/>
</dbReference>
<keyword evidence="2" id="KW-1185">Reference proteome</keyword>
<name>A0A5D2YK00_GOSMU</name>
<proteinExistence type="predicted"/>
<evidence type="ECO:0000313" key="1">
    <source>
        <dbReference type="EMBL" id="TYJ26698.1"/>
    </source>
</evidence>
<sequence length="58" mass="6793">MDTRCPYFFRVRRGKENALNQCSSTRRYGAEVTYTILLEKTRTTFKKRVPVLETDTSG</sequence>
<gene>
    <name evidence="1" type="ORF">E1A91_A07G138400v1</name>
</gene>
<dbReference type="EMBL" id="CM017642">
    <property type="protein sequence ID" value="TYJ26698.1"/>
    <property type="molecule type" value="Genomic_DNA"/>
</dbReference>
<evidence type="ECO:0000313" key="2">
    <source>
        <dbReference type="Proteomes" id="UP000323597"/>
    </source>
</evidence>
<dbReference type="AlphaFoldDB" id="A0A5D2YK00"/>
<reference evidence="1 2" key="1">
    <citation type="submission" date="2019-07" db="EMBL/GenBank/DDBJ databases">
        <title>WGS assembly of Gossypium mustelinum.</title>
        <authorList>
            <person name="Chen Z.J."/>
            <person name="Sreedasyam A."/>
            <person name="Ando A."/>
            <person name="Song Q."/>
            <person name="De L."/>
            <person name="Hulse-Kemp A."/>
            <person name="Ding M."/>
            <person name="Ye W."/>
            <person name="Kirkbride R."/>
            <person name="Jenkins J."/>
            <person name="Plott C."/>
            <person name="Lovell J."/>
            <person name="Lin Y.-M."/>
            <person name="Vaughn R."/>
            <person name="Liu B."/>
            <person name="Li W."/>
            <person name="Simpson S."/>
            <person name="Scheffler B."/>
            <person name="Saski C."/>
            <person name="Grover C."/>
            <person name="Hu G."/>
            <person name="Conover J."/>
            <person name="Carlson J."/>
            <person name="Shu S."/>
            <person name="Boston L."/>
            <person name="Williams M."/>
            <person name="Peterson D."/>
            <person name="Mcgee K."/>
            <person name="Jones D."/>
            <person name="Wendel J."/>
            <person name="Stelly D."/>
            <person name="Grimwood J."/>
            <person name="Schmutz J."/>
        </authorList>
    </citation>
    <scope>NUCLEOTIDE SEQUENCE [LARGE SCALE GENOMIC DNA]</scope>
    <source>
        <strain evidence="1">1408120.09</strain>
    </source>
</reference>